<protein>
    <submittedName>
        <fullName evidence="4">DMT family transporter</fullName>
    </submittedName>
</protein>
<organism evidence="4 5">
    <name type="scientific">Phormidium yuhuli AB48</name>
    <dbReference type="NCBI Taxonomy" id="2940671"/>
    <lineage>
        <taxon>Bacteria</taxon>
        <taxon>Bacillati</taxon>
        <taxon>Cyanobacteriota</taxon>
        <taxon>Cyanophyceae</taxon>
        <taxon>Oscillatoriophycideae</taxon>
        <taxon>Oscillatoriales</taxon>
        <taxon>Oscillatoriaceae</taxon>
        <taxon>Phormidium</taxon>
        <taxon>Phormidium yuhuli</taxon>
    </lineage>
</organism>
<keyword evidence="2" id="KW-1133">Transmembrane helix</keyword>
<dbReference type="Proteomes" id="UP001056708">
    <property type="component" value="Chromosome"/>
</dbReference>
<feature type="transmembrane region" description="Helical" evidence="2">
    <location>
        <begin position="150"/>
        <end position="167"/>
    </location>
</feature>
<dbReference type="PANTHER" id="PTHR22911">
    <property type="entry name" value="ACYL-MALONYL CONDENSING ENZYME-RELATED"/>
    <property type="match status" value="1"/>
</dbReference>
<evidence type="ECO:0000313" key="5">
    <source>
        <dbReference type="Proteomes" id="UP001056708"/>
    </source>
</evidence>
<dbReference type="EMBL" id="CP098611">
    <property type="protein sequence ID" value="USR92858.1"/>
    <property type="molecule type" value="Genomic_DNA"/>
</dbReference>
<feature type="domain" description="EamA" evidence="3">
    <location>
        <begin position="178"/>
        <end position="311"/>
    </location>
</feature>
<comment type="similarity">
    <text evidence="1">Belongs to the EamA transporter family.</text>
</comment>
<dbReference type="Pfam" id="PF00892">
    <property type="entry name" value="EamA"/>
    <property type="match status" value="2"/>
</dbReference>
<feature type="transmembrane region" description="Helical" evidence="2">
    <location>
        <begin position="292"/>
        <end position="311"/>
    </location>
</feature>
<sequence>MSSSADISQGAIADLTKEVKQGDRQALISLCIALISVSFAPIFIKFSELELGANATVFNRLFFFFIIFGFGRFCQSRISPTQPIEEVQAITRRQWLLLIGVGAIAITSLVLWAISLQYTTVAKSMLLNNLTPIFTSLGSWLWFGKKFDKRFLIGMTIALMGAIALGLEDLNGAEGTLLGDSYALLSAVFLGIYFLIVEQLRSRFSATTILLWRCSIGSLLLLPLVIFLEGQLFPQSLTTWLAVLGLALISEGLGQRLLAQSMDKLSSSFVSLFLLLEPMVSALLAWCIFNEALNLITGIAFIIVFSGIYLAKTSQAAAAH</sequence>
<feature type="transmembrane region" description="Helical" evidence="2">
    <location>
        <begin position="240"/>
        <end position="258"/>
    </location>
</feature>
<feature type="transmembrane region" description="Helical" evidence="2">
    <location>
        <begin position="26"/>
        <end position="44"/>
    </location>
</feature>
<feature type="domain" description="EamA" evidence="3">
    <location>
        <begin position="27"/>
        <end position="165"/>
    </location>
</feature>
<feature type="transmembrane region" description="Helical" evidence="2">
    <location>
        <begin position="265"/>
        <end position="286"/>
    </location>
</feature>
<feature type="transmembrane region" description="Helical" evidence="2">
    <location>
        <begin position="56"/>
        <end position="74"/>
    </location>
</feature>
<reference evidence="4" key="1">
    <citation type="submission" date="2022-06" db="EMBL/GenBank/DDBJ databases">
        <title>Genome sequence of Phormidium yuhuli AB48 isolated from an industrial photobioreactor environment.</title>
        <authorList>
            <person name="Qiu Y."/>
            <person name="Noonan A.J.C."/>
            <person name="Dofher K."/>
            <person name="Koch M."/>
            <person name="Kieft B."/>
            <person name="Lin X."/>
            <person name="Ziels R.M."/>
            <person name="Hallam S.J."/>
        </authorList>
    </citation>
    <scope>NUCLEOTIDE SEQUENCE</scope>
    <source>
        <strain evidence="4">AB48</strain>
    </source>
</reference>
<evidence type="ECO:0000259" key="3">
    <source>
        <dbReference type="Pfam" id="PF00892"/>
    </source>
</evidence>
<name>A0ABY5AVM2_9CYAN</name>
<feature type="transmembrane region" description="Helical" evidence="2">
    <location>
        <begin position="95"/>
        <end position="114"/>
    </location>
</feature>
<dbReference type="InterPro" id="IPR037185">
    <property type="entry name" value="EmrE-like"/>
</dbReference>
<feature type="transmembrane region" description="Helical" evidence="2">
    <location>
        <begin position="209"/>
        <end position="228"/>
    </location>
</feature>
<dbReference type="RefSeq" id="WP_252665034.1">
    <property type="nucleotide sequence ID" value="NZ_CP098611.1"/>
</dbReference>
<evidence type="ECO:0000313" key="4">
    <source>
        <dbReference type="EMBL" id="USR92858.1"/>
    </source>
</evidence>
<feature type="transmembrane region" description="Helical" evidence="2">
    <location>
        <begin position="126"/>
        <end position="143"/>
    </location>
</feature>
<dbReference type="SUPFAM" id="SSF103481">
    <property type="entry name" value="Multidrug resistance efflux transporter EmrE"/>
    <property type="match status" value="2"/>
</dbReference>
<proteinExistence type="inferred from homology"/>
<accession>A0ABY5AVM2</accession>
<evidence type="ECO:0000256" key="1">
    <source>
        <dbReference type="ARBA" id="ARBA00007362"/>
    </source>
</evidence>
<keyword evidence="2" id="KW-0812">Transmembrane</keyword>
<dbReference type="PANTHER" id="PTHR22911:SF76">
    <property type="entry name" value="EAMA DOMAIN-CONTAINING PROTEIN"/>
    <property type="match status" value="1"/>
</dbReference>
<gene>
    <name evidence="4" type="ORF">NEA10_09135</name>
</gene>
<evidence type="ECO:0000256" key="2">
    <source>
        <dbReference type="SAM" id="Phobius"/>
    </source>
</evidence>
<dbReference type="InterPro" id="IPR000620">
    <property type="entry name" value="EamA_dom"/>
</dbReference>
<keyword evidence="2" id="KW-0472">Membrane</keyword>
<keyword evidence="5" id="KW-1185">Reference proteome</keyword>
<feature type="transmembrane region" description="Helical" evidence="2">
    <location>
        <begin position="179"/>
        <end position="197"/>
    </location>
</feature>